<comment type="subcellular location">
    <subcellularLocation>
        <location evidence="3">Endoplasmic reticulum lumen</location>
    </subcellularLocation>
</comment>
<dbReference type="PROSITE" id="PS51471">
    <property type="entry name" value="FE2OG_OXY"/>
    <property type="match status" value="1"/>
</dbReference>
<keyword evidence="15" id="KW-1185">Reference proteome</keyword>
<evidence type="ECO:0000256" key="12">
    <source>
        <dbReference type="ARBA" id="ARBA00023180"/>
    </source>
</evidence>
<dbReference type="SMART" id="SM00702">
    <property type="entry name" value="P4Hc"/>
    <property type="match status" value="1"/>
</dbReference>
<proteinExistence type="inferred from homology"/>
<keyword evidence="12" id="KW-0325">Glycoprotein</keyword>
<dbReference type="OrthoDB" id="420380at2759"/>
<dbReference type="GO" id="GO:0005788">
    <property type="term" value="C:endoplasmic reticulum lumen"/>
    <property type="evidence" value="ECO:0007669"/>
    <property type="project" value="UniProtKB-SubCell"/>
</dbReference>
<keyword evidence="6" id="KW-0479">Metal-binding</keyword>
<dbReference type="PANTHER" id="PTHR10869">
    <property type="entry name" value="PROLYL 4-HYDROXYLASE ALPHA SUBUNIT"/>
    <property type="match status" value="1"/>
</dbReference>
<evidence type="ECO:0000256" key="11">
    <source>
        <dbReference type="ARBA" id="ARBA00023004"/>
    </source>
</evidence>
<dbReference type="Pfam" id="PF08336">
    <property type="entry name" value="P4Ha_N"/>
    <property type="match status" value="1"/>
</dbReference>
<keyword evidence="8" id="KW-0847">Vitamin C</keyword>
<dbReference type="Gene3D" id="2.60.120.620">
    <property type="entry name" value="q2cbj1_9rhob like domain"/>
    <property type="match status" value="1"/>
</dbReference>
<dbReference type="GO" id="GO:0004656">
    <property type="term" value="F:procollagen-proline 4-dioxygenase activity"/>
    <property type="evidence" value="ECO:0007669"/>
    <property type="project" value="UniProtKB-EC"/>
</dbReference>
<dbReference type="InterPro" id="IPR011990">
    <property type="entry name" value="TPR-like_helical_dom_sf"/>
</dbReference>
<dbReference type="Gene3D" id="6.10.140.1460">
    <property type="match status" value="1"/>
</dbReference>
<evidence type="ECO:0000256" key="6">
    <source>
        <dbReference type="ARBA" id="ARBA00022723"/>
    </source>
</evidence>
<evidence type="ECO:0000256" key="10">
    <source>
        <dbReference type="ARBA" id="ARBA00023002"/>
    </source>
</evidence>
<name>A0A4S2MCQ0_OPIFE</name>
<dbReference type="InterPro" id="IPR005123">
    <property type="entry name" value="Oxoglu/Fe-dep_dioxygenase_dom"/>
</dbReference>
<dbReference type="GO" id="GO:0005506">
    <property type="term" value="F:iron ion binding"/>
    <property type="evidence" value="ECO:0007669"/>
    <property type="project" value="InterPro"/>
</dbReference>
<gene>
    <name evidence="14" type="ORF">CRM22_000972</name>
</gene>
<keyword evidence="11" id="KW-0408">Iron</keyword>
<comment type="caution">
    <text evidence="14">The sequence shown here is derived from an EMBL/GenBank/DDBJ whole genome shotgun (WGS) entry which is preliminary data.</text>
</comment>
<comment type="function">
    <text evidence="2">Catalyzes the post-translational formation of 4-hydroxyproline in -Xaa-Pro-Gly- sequences in collagens and other proteins.</text>
</comment>
<dbReference type="AlphaFoldDB" id="A0A4S2MCQ0"/>
<evidence type="ECO:0000313" key="14">
    <source>
        <dbReference type="EMBL" id="TGZ74381.1"/>
    </source>
</evidence>
<protein>
    <recommendedName>
        <fullName evidence="5">procollagen-proline 4-dioxygenase</fullName>
        <ecNumber evidence="5">1.14.11.2</ecNumber>
    </recommendedName>
</protein>
<dbReference type="EMBL" id="SJOL01001891">
    <property type="protein sequence ID" value="TGZ74381.1"/>
    <property type="molecule type" value="Genomic_DNA"/>
</dbReference>
<accession>A0A4S2MCQ0</accession>
<dbReference type="InterPro" id="IPR006620">
    <property type="entry name" value="Pro_4_hyd_alph"/>
</dbReference>
<dbReference type="GO" id="GO:0031418">
    <property type="term" value="F:L-ascorbic acid binding"/>
    <property type="evidence" value="ECO:0007669"/>
    <property type="project" value="UniProtKB-KW"/>
</dbReference>
<evidence type="ECO:0000313" key="15">
    <source>
        <dbReference type="Proteomes" id="UP000308267"/>
    </source>
</evidence>
<dbReference type="STRING" id="147828.A0A4S2MCQ0"/>
<sequence length="615" mass="69977">METTHLVGFPWDNKTTYYQTMLEKRIQNLLLGVLIFCHISICNSEYYSATTELNRAYEVGKQLASDLDTYLELEEARLSRIRRVAKRLSTQGLDPQLAATPEDFFGNPVHAYLTVKRLAVNWKADLLALLDGYSEQEQNQETGFESVSTQGTSLAADRQQLTELRARVEQSANMLPGHNDVTGAADALLLLQSTYRLRAEDIANGKLTADLTCPKLTAAQCVHLGQQAYNAYDFFRAEEWFRVAYNRLWEELHLSDTHFAMGEDGNPRRQRSSLAEEKEDFDFSIPDEAQPTSVQVLEHLAYALGRQGRYAEALNVTRLILEEDPAHEQSLSNEEFYRTQIQKGEGIIGPAPPPEKLSKLDEETEIYQALCRGEQVFPPPPDDQVYCRYYVPHPYYKIGPVKEEVLYPDPRIIMWYDVIYPSEVERIQELALPRLRRATVKNPVTGKLENAHYRTSKSAWLQDGLDEVTHRMNQRIHALTGLAMETAEDLQVGNYGIGGYYAPHFDFGRKREKDAFEVQNGNRVATIIFYLTDVKAGGATVFNRLGALVKPVRGAAGFWYNLHPSGEGDLRTRHVACPVLVGSKWVMNVWFHERGQEFRRPCELTRGPVEIDDGF</sequence>
<comment type="cofactor">
    <cofactor evidence="1">
        <name>L-ascorbate</name>
        <dbReference type="ChEBI" id="CHEBI:38290"/>
    </cofactor>
</comment>
<feature type="domain" description="Fe2OG dioxygenase" evidence="13">
    <location>
        <begin position="486"/>
        <end position="593"/>
    </location>
</feature>
<keyword evidence="9" id="KW-0223">Dioxygenase</keyword>
<evidence type="ECO:0000256" key="8">
    <source>
        <dbReference type="ARBA" id="ARBA00022896"/>
    </source>
</evidence>
<dbReference type="Proteomes" id="UP000308267">
    <property type="component" value="Unassembled WGS sequence"/>
</dbReference>
<evidence type="ECO:0000256" key="4">
    <source>
        <dbReference type="ARBA" id="ARBA00006511"/>
    </source>
</evidence>
<reference evidence="14 15" key="1">
    <citation type="journal article" date="2019" name="BMC Genomics">
        <title>New insights from Opisthorchis felineus genome: update on genomics of the epidemiologically important liver flukes.</title>
        <authorList>
            <person name="Ershov N.I."/>
            <person name="Mordvinov V.A."/>
            <person name="Prokhortchouk E.B."/>
            <person name="Pakharukova M.Y."/>
            <person name="Gunbin K.V."/>
            <person name="Ustyantsev K."/>
            <person name="Genaev M.A."/>
            <person name="Blinov A.G."/>
            <person name="Mazur A."/>
            <person name="Boulygina E."/>
            <person name="Tsygankova S."/>
            <person name="Khrameeva E."/>
            <person name="Chekanov N."/>
            <person name="Fan G."/>
            <person name="Xiao A."/>
            <person name="Zhang H."/>
            <person name="Xu X."/>
            <person name="Yang H."/>
            <person name="Solovyev V."/>
            <person name="Lee S.M."/>
            <person name="Liu X."/>
            <person name="Afonnikov D.A."/>
            <person name="Skryabin K.G."/>
        </authorList>
    </citation>
    <scope>NUCLEOTIDE SEQUENCE [LARGE SCALE GENOMIC DNA]</scope>
    <source>
        <strain evidence="14">AK-0245</strain>
        <tissue evidence="14">Whole organism</tissue>
    </source>
</reference>
<dbReference type="Pfam" id="PF13640">
    <property type="entry name" value="2OG-FeII_Oxy_3"/>
    <property type="match status" value="1"/>
</dbReference>
<dbReference type="EC" id="1.14.11.2" evidence="5"/>
<organism evidence="14 15">
    <name type="scientific">Opisthorchis felineus</name>
    <dbReference type="NCBI Taxonomy" id="147828"/>
    <lineage>
        <taxon>Eukaryota</taxon>
        <taxon>Metazoa</taxon>
        <taxon>Spiralia</taxon>
        <taxon>Lophotrochozoa</taxon>
        <taxon>Platyhelminthes</taxon>
        <taxon>Trematoda</taxon>
        <taxon>Digenea</taxon>
        <taxon>Opisthorchiida</taxon>
        <taxon>Opisthorchiata</taxon>
        <taxon>Opisthorchiidae</taxon>
        <taxon>Opisthorchis</taxon>
    </lineage>
</organism>
<dbReference type="InterPro" id="IPR044862">
    <property type="entry name" value="Pro_4_hyd_alph_FE2OG_OXY"/>
</dbReference>
<dbReference type="InterPro" id="IPR013547">
    <property type="entry name" value="P4H_N"/>
</dbReference>
<dbReference type="Gene3D" id="1.25.40.10">
    <property type="entry name" value="Tetratricopeptide repeat domain"/>
    <property type="match status" value="1"/>
</dbReference>
<dbReference type="InterPro" id="IPR045054">
    <property type="entry name" value="P4HA-like"/>
</dbReference>
<evidence type="ECO:0000256" key="2">
    <source>
        <dbReference type="ARBA" id="ARBA00002035"/>
    </source>
</evidence>
<evidence type="ECO:0000259" key="13">
    <source>
        <dbReference type="PROSITE" id="PS51471"/>
    </source>
</evidence>
<evidence type="ECO:0000256" key="3">
    <source>
        <dbReference type="ARBA" id="ARBA00004319"/>
    </source>
</evidence>
<evidence type="ECO:0000256" key="1">
    <source>
        <dbReference type="ARBA" id="ARBA00001961"/>
    </source>
</evidence>
<dbReference type="SUPFAM" id="SSF48452">
    <property type="entry name" value="TPR-like"/>
    <property type="match status" value="1"/>
</dbReference>
<evidence type="ECO:0000256" key="7">
    <source>
        <dbReference type="ARBA" id="ARBA00022824"/>
    </source>
</evidence>
<comment type="similarity">
    <text evidence="4">Belongs to the P4HA family.</text>
</comment>
<dbReference type="FunFam" id="2.60.120.620:FF:000001">
    <property type="entry name" value="Prolyl 4-hydroxylase subunit alpha 2"/>
    <property type="match status" value="1"/>
</dbReference>
<evidence type="ECO:0000256" key="5">
    <source>
        <dbReference type="ARBA" id="ARBA00012269"/>
    </source>
</evidence>
<dbReference type="PANTHER" id="PTHR10869:SF244">
    <property type="entry name" value="PROLYL 4-HYDROXYLASE SUBUNIT ALPHA-2"/>
    <property type="match status" value="1"/>
</dbReference>
<keyword evidence="7" id="KW-0256">Endoplasmic reticulum</keyword>
<evidence type="ECO:0000256" key="9">
    <source>
        <dbReference type="ARBA" id="ARBA00022964"/>
    </source>
</evidence>
<keyword evidence="10" id="KW-0560">Oxidoreductase</keyword>